<comment type="subcellular location">
    <subcellularLocation>
        <location evidence="1">Cytoplasm</location>
    </subcellularLocation>
</comment>
<evidence type="ECO:0000256" key="7">
    <source>
        <dbReference type="ARBA" id="ARBA00038828"/>
    </source>
</evidence>
<dbReference type="Gene3D" id="3.30.497.10">
    <property type="entry name" value="Antithrombin, subunit I, domain 2"/>
    <property type="match status" value="1"/>
</dbReference>
<sequence>MDPLLEATGTFALNLLKRLGEDRSKNMFYSPISISSALAMVLLGAKGTTTVQMAQALSLNKSSSSGGGDVHQGFQSLLTEVNKTDTSYLLRTANRLFGEKTYDFLSSFKDSCQNFYQAEMEELDFLNATEESRKQINTWVAKETEDKITELLSPGSLDEITKLVLVNAIYFKGNWDTQFDKELTRERPFKVSKNEEKPVQMMFQKSTFKMSYIREICTKILVLPYVSEELNMIIMLPDEHIDLKTVEKKLTYEKYIEWTSPDKMYKTEVEVFLPRFKLQEDYDLEEVLRSLGMNDAFDGARADFSGMSSRRDLHLSKVVHKSFVEVNEEGTEATAATACMIELLCRPPRFCADHPFLFFIQHSRTRGILFCGRVSSP</sequence>
<dbReference type="InterPro" id="IPR023795">
    <property type="entry name" value="Serpin_CS"/>
</dbReference>
<feature type="domain" description="Serpin" evidence="9">
    <location>
        <begin position="13"/>
        <end position="377"/>
    </location>
</feature>
<dbReference type="FunFam" id="2.30.39.10:FF:000001">
    <property type="entry name" value="Serpin family B member 2"/>
    <property type="match status" value="1"/>
</dbReference>
<dbReference type="EMBL" id="AGTP01081579">
    <property type="status" value="NOT_ANNOTATED_CDS"/>
    <property type="molecule type" value="Genomic_DNA"/>
</dbReference>
<dbReference type="FunCoup" id="I3N235">
    <property type="interactions" value="395"/>
</dbReference>
<dbReference type="Gene3D" id="2.30.39.10">
    <property type="entry name" value="Alpha-1-antitrypsin, domain 1"/>
    <property type="match status" value="1"/>
</dbReference>
<dbReference type="PROSITE" id="PS00284">
    <property type="entry name" value="SERPIN"/>
    <property type="match status" value="1"/>
</dbReference>
<name>I3N235_ICTTR</name>
<dbReference type="EMBL" id="AGTP01081578">
    <property type="status" value="NOT_ANNOTATED_CDS"/>
    <property type="molecule type" value="Genomic_DNA"/>
</dbReference>
<dbReference type="EMBL" id="AGTP01081577">
    <property type="status" value="NOT_ANNOTATED_CDS"/>
    <property type="molecule type" value="Genomic_DNA"/>
</dbReference>
<evidence type="ECO:0000256" key="1">
    <source>
        <dbReference type="ARBA" id="ARBA00004496"/>
    </source>
</evidence>
<dbReference type="SMART" id="SM00093">
    <property type="entry name" value="SERPIN"/>
    <property type="match status" value="1"/>
</dbReference>
<dbReference type="PANTHER" id="PTHR11461:SF204">
    <property type="entry name" value="SERPIN B6"/>
    <property type="match status" value="1"/>
</dbReference>
<dbReference type="SUPFAM" id="SSF56574">
    <property type="entry name" value="Serpins"/>
    <property type="match status" value="1"/>
</dbReference>
<dbReference type="STRING" id="43179.ENSSTOP00000018431"/>
<dbReference type="PANTHER" id="PTHR11461">
    <property type="entry name" value="SERINE PROTEASE INHIBITOR, SERPIN"/>
    <property type="match status" value="1"/>
</dbReference>
<dbReference type="FunFam" id="3.30.497.10:FF:000018">
    <property type="entry name" value="Serpin family B member 8"/>
    <property type="match status" value="1"/>
</dbReference>
<keyword evidence="5" id="KW-0722">Serine protease inhibitor</keyword>
<evidence type="ECO:0000256" key="5">
    <source>
        <dbReference type="ARBA" id="ARBA00022900"/>
    </source>
</evidence>
<dbReference type="GO" id="GO:0004867">
    <property type="term" value="F:serine-type endopeptidase inhibitor activity"/>
    <property type="evidence" value="ECO:0007669"/>
    <property type="project" value="UniProtKB-KW"/>
</dbReference>
<keyword evidence="3" id="KW-0963">Cytoplasm</keyword>
<evidence type="ECO:0000256" key="2">
    <source>
        <dbReference type="ARBA" id="ARBA00006426"/>
    </source>
</evidence>
<dbReference type="RefSeq" id="XP_005335225.1">
    <property type="nucleotide sequence ID" value="XM_005335168.4"/>
</dbReference>
<dbReference type="GeneTree" id="ENSGT00940000154519"/>
<dbReference type="InterPro" id="IPR000215">
    <property type="entry name" value="Serpin_fam"/>
</dbReference>
<evidence type="ECO:0000313" key="11">
    <source>
        <dbReference type="Proteomes" id="UP000005215"/>
    </source>
</evidence>
<dbReference type="GO" id="GO:0005615">
    <property type="term" value="C:extracellular space"/>
    <property type="evidence" value="ECO:0007669"/>
    <property type="project" value="InterPro"/>
</dbReference>
<comment type="similarity">
    <text evidence="2">Belongs to the serpin family. Ov-serpin subfamily.</text>
</comment>
<protein>
    <recommendedName>
        <fullName evidence="8">Serpin B6</fullName>
    </recommendedName>
</protein>
<dbReference type="EMBL" id="AGTP01081576">
    <property type="status" value="NOT_ANNOTATED_CDS"/>
    <property type="molecule type" value="Genomic_DNA"/>
</dbReference>
<dbReference type="InterPro" id="IPR036186">
    <property type="entry name" value="Serpin_sf"/>
</dbReference>
<reference evidence="10" key="2">
    <citation type="submission" date="2025-08" db="UniProtKB">
        <authorList>
            <consortium name="Ensembl"/>
        </authorList>
    </citation>
    <scope>IDENTIFICATION</scope>
</reference>
<evidence type="ECO:0000256" key="3">
    <source>
        <dbReference type="ARBA" id="ARBA00022490"/>
    </source>
</evidence>
<evidence type="ECO:0000259" key="9">
    <source>
        <dbReference type="SMART" id="SM00093"/>
    </source>
</evidence>
<proteinExistence type="inferred from homology"/>
<reference evidence="10" key="3">
    <citation type="submission" date="2025-09" db="UniProtKB">
        <authorList>
            <consortium name="Ensembl"/>
        </authorList>
    </citation>
    <scope>IDENTIFICATION</scope>
</reference>
<dbReference type="Proteomes" id="UP000005215">
    <property type="component" value="Unassembled WGS sequence"/>
</dbReference>
<keyword evidence="6" id="KW-0007">Acetylation</keyword>
<reference evidence="11" key="1">
    <citation type="submission" date="2011-11" db="EMBL/GenBank/DDBJ databases">
        <title>The Draft Genome of Spermophilus tridecemlineatus.</title>
        <authorList>
            <consortium name="The Broad Institute Genome Assembly &amp; Analysis Group"/>
            <consortium name="Computational R&amp;D Group"/>
            <consortium name="and Sequencing Platform"/>
            <person name="Di Palma F."/>
            <person name="Alfoldi J."/>
            <person name="Johnson J."/>
            <person name="Berlin A."/>
            <person name="Gnerre S."/>
            <person name="Jaffe D."/>
            <person name="MacCallum I."/>
            <person name="Young S."/>
            <person name="Walker B.J."/>
            <person name="Lindblad-Toh K."/>
        </authorList>
    </citation>
    <scope>NUCLEOTIDE SEQUENCE [LARGE SCALE GENOMIC DNA]</scope>
</reference>
<dbReference type="OrthoDB" id="671595at2759"/>
<dbReference type="HOGENOM" id="CLU_023330_0_2_1"/>
<dbReference type="Ensembl" id="ENSSTOT00000024851.2">
    <property type="protein sequence ID" value="ENSSTOP00000018431.2"/>
    <property type="gene ID" value="ENSSTOG00000022377.2"/>
</dbReference>
<evidence type="ECO:0000256" key="8">
    <source>
        <dbReference type="ARBA" id="ARBA00039202"/>
    </source>
</evidence>
<dbReference type="Pfam" id="PF00079">
    <property type="entry name" value="Serpin"/>
    <property type="match status" value="1"/>
</dbReference>
<dbReference type="InterPro" id="IPR042185">
    <property type="entry name" value="Serpin_sf_2"/>
</dbReference>
<dbReference type="InterPro" id="IPR023796">
    <property type="entry name" value="Serpin_dom"/>
</dbReference>
<evidence type="ECO:0000256" key="4">
    <source>
        <dbReference type="ARBA" id="ARBA00022690"/>
    </source>
</evidence>
<dbReference type="eggNOG" id="KOG2392">
    <property type="taxonomic scope" value="Eukaryota"/>
</dbReference>
<keyword evidence="11" id="KW-1185">Reference proteome</keyword>
<accession>I3N235</accession>
<dbReference type="AlphaFoldDB" id="I3N235"/>
<evidence type="ECO:0000256" key="6">
    <source>
        <dbReference type="ARBA" id="ARBA00022990"/>
    </source>
</evidence>
<dbReference type="InParanoid" id="I3N235"/>
<comment type="subunit">
    <text evidence="7">Forms a complex with the monomeric form of beta-tryptase.</text>
</comment>
<organism evidence="10 11">
    <name type="scientific">Ictidomys tridecemlineatus</name>
    <name type="common">Thirteen-lined ground squirrel</name>
    <name type="synonym">Spermophilus tridecemlineatus</name>
    <dbReference type="NCBI Taxonomy" id="43179"/>
    <lineage>
        <taxon>Eukaryota</taxon>
        <taxon>Metazoa</taxon>
        <taxon>Chordata</taxon>
        <taxon>Craniata</taxon>
        <taxon>Vertebrata</taxon>
        <taxon>Euteleostomi</taxon>
        <taxon>Mammalia</taxon>
        <taxon>Eutheria</taxon>
        <taxon>Euarchontoglires</taxon>
        <taxon>Glires</taxon>
        <taxon>Rodentia</taxon>
        <taxon>Sciuromorpha</taxon>
        <taxon>Sciuridae</taxon>
        <taxon>Xerinae</taxon>
        <taxon>Marmotini</taxon>
        <taxon>Ictidomys</taxon>
    </lineage>
</organism>
<keyword evidence="4" id="KW-0646">Protease inhibitor</keyword>
<dbReference type="KEGG" id="iti:101957938"/>
<dbReference type="GeneID" id="101957938"/>
<dbReference type="GO" id="GO:0005737">
    <property type="term" value="C:cytoplasm"/>
    <property type="evidence" value="ECO:0007669"/>
    <property type="project" value="UniProtKB-SubCell"/>
</dbReference>
<dbReference type="InterPro" id="IPR042178">
    <property type="entry name" value="Serpin_sf_1"/>
</dbReference>
<gene>
    <name evidence="10" type="primary">LOC101957938</name>
</gene>
<evidence type="ECO:0000313" key="10">
    <source>
        <dbReference type="Ensembl" id="ENSSTOP00000018431.2"/>
    </source>
</evidence>